<evidence type="ECO:0000313" key="3">
    <source>
        <dbReference type="EMBL" id="MFD2556687.1"/>
    </source>
</evidence>
<gene>
    <name evidence="3" type="ORF">ACFSQW_20030</name>
</gene>
<keyword evidence="4" id="KW-1185">Reference proteome</keyword>
<dbReference type="EMBL" id="JBHULD010000025">
    <property type="protein sequence ID" value="MFD2556687.1"/>
    <property type="molecule type" value="Genomic_DNA"/>
</dbReference>
<dbReference type="InterPro" id="IPR011990">
    <property type="entry name" value="TPR-like_helical_dom_sf"/>
</dbReference>
<protein>
    <submittedName>
        <fullName evidence="3">TlpA family protein disulfide reductase</fullName>
    </submittedName>
</protein>
<evidence type="ECO:0000259" key="2">
    <source>
        <dbReference type="PROSITE" id="PS51352"/>
    </source>
</evidence>
<dbReference type="PANTHER" id="PTHR42852">
    <property type="entry name" value="THIOL:DISULFIDE INTERCHANGE PROTEIN DSBE"/>
    <property type="match status" value="1"/>
</dbReference>
<sequence length="436" mass="48949">MNKGLIIALLLLSGSAWAQQDIPEKYNYQNFKIIGKVQEQEKQYNAMLQDLPSSILTPEATNVYRAELAFAWLGKGNVERYEYYKSTNLDFDARQLLYVAQATDKLFDAKEDYTAVARISGQLLKEIKEGTQSDELGQAALLMELNAAANAKLGNIEQAKAMIEASATAAGSDMRDKKYFKDSQSNYLNRRAIVMASAGQHQLAFEILEKAFADAESNPYMVANFKEIYTKVKGSDKGFDQYLKSLTGKAYQKYYKEIEAIYVQNPTIELEGTIPDPEDNTQSITTFRSTRPMQEITLTDLQEKPVRLADYNGKILVIDFWSTICTPCIAAFSGFERVIADYSKEDLQLFVIDLFEDHNTVKGYVEQKGITLDVLRDEENAAYDVQGTPTKIVFDPAGNIRFFSTGYAGSTDREYYKLKAMVEITKARAAAKTIGG</sequence>
<dbReference type="InterPro" id="IPR050553">
    <property type="entry name" value="Thioredoxin_ResA/DsbE_sf"/>
</dbReference>
<dbReference type="SUPFAM" id="SSF52833">
    <property type="entry name" value="Thioredoxin-like"/>
    <property type="match status" value="1"/>
</dbReference>
<reference evidence="4" key="1">
    <citation type="journal article" date="2019" name="Int. J. Syst. Evol. Microbiol.">
        <title>The Global Catalogue of Microorganisms (GCM) 10K type strain sequencing project: providing services to taxonomists for standard genome sequencing and annotation.</title>
        <authorList>
            <consortium name="The Broad Institute Genomics Platform"/>
            <consortium name="The Broad Institute Genome Sequencing Center for Infectious Disease"/>
            <person name="Wu L."/>
            <person name="Ma J."/>
        </authorList>
    </citation>
    <scope>NUCLEOTIDE SEQUENCE [LARGE SCALE GENOMIC DNA]</scope>
    <source>
        <strain evidence="4">KCTC 52298</strain>
    </source>
</reference>
<keyword evidence="1" id="KW-0732">Signal</keyword>
<dbReference type="RefSeq" id="WP_210354900.1">
    <property type="nucleotide sequence ID" value="NZ_JAEQMU010000002.1"/>
</dbReference>
<organism evidence="3 4">
    <name type="scientific">Sphingobacterium tabacisoli</name>
    <dbReference type="NCBI Taxonomy" id="2044855"/>
    <lineage>
        <taxon>Bacteria</taxon>
        <taxon>Pseudomonadati</taxon>
        <taxon>Bacteroidota</taxon>
        <taxon>Sphingobacteriia</taxon>
        <taxon>Sphingobacteriales</taxon>
        <taxon>Sphingobacteriaceae</taxon>
        <taxon>Sphingobacterium</taxon>
    </lineage>
</organism>
<accession>A0ABW5L6H7</accession>
<dbReference type="CDD" id="cd02966">
    <property type="entry name" value="TlpA_like_family"/>
    <property type="match status" value="1"/>
</dbReference>
<dbReference type="PROSITE" id="PS51352">
    <property type="entry name" value="THIOREDOXIN_2"/>
    <property type="match status" value="1"/>
</dbReference>
<feature type="domain" description="Thioredoxin" evidence="2">
    <location>
        <begin position="287"/>
        <end position="426"/>
    </location>
</feature>
<name>A0ABW5L6H7_9SPHI</name>
<dbReference type="SUPFAM" id="SSF48452">
    <property type="entry name" value="TPR-like"/>
    <property type="match status" value="1"/>
</dbReference>
<feature type="signal peptide" evidence="1">
    <location>
        <begin position="1"/>
        <end position="18"/>
    </location>
</feature>
<dbReference type="Pfam" id="PF00578">
    <property type="entry name" value="AhpC-TSA"/>
    <property type="match status" value="1"/>
</dbReference>
<dbReference type="InterPro" id="IPR013766">
    <property type="entry name" value="Thioredoxin_domain"/>
</dbReference>
<dbReference type="InterPro" id="IPR036249">
    <property type="entry name" value="Thioredoxin-like_sf"/>
</dbReference>
<dbReference type="InterPro" id="IPR000866">
    <property type="entry name" value="AhpC/TSA"/>
</dbReference>
<evidence type="ECO:0000256" key="1">
    <source>
        <dbReference type="SAM" id="SignalP"/>
    </source>
</evidence>
<dbReference type="Gene3D" id="3.40.30.10">
    <property type="entry name" value="Glutaredoxin"/>
    <property type="match status" value="1"/>
</dbReference>
<dbReference type="PANTHER" id="PTHR42852:SF17">
    <property type="entry name" value="THIOREDOXIN-LIKE PROTEIN HI_1115"/>
    <property type="match status" value="1"/>
</dbReference>
<proteinExistence type="predicted"/>
<dbReference type="Proteomes" id="UP001597440">
    <property type="component" value="Unassembled WGS sequence"/>
</dbReference>
<evidence type="ECO:0000313" key="4">
    <source>
        <dbReference type="Proteomes" id="UP001597440"/>
    </source>
</evidence>
<comment type="caution">
    <text evidence="3">The sequence shown here is derived from an EMBL/GenBank/DDBJ whole genome shotgun (WGS) entry which is preliminary data.</text>
</comment>
<feature type="chain" id="PRO_5046008679" evidence="1">
    <location>
        <begin position="19"/>
        <end position="436"/>
    </location>
</feature>